<gene>
    <name evidence="1" type="ORF">SVIM_LOCUS417708</name>
</gene>
<sequence>MPIYSGGLNFSFSFVRSWTCHRCVKIIPVDMAISQIHVACAVCPLCNRHVFDGENTARAKMELLIDHGMGKMIWNWATFHIWIWTLCAPAGPALKNETQLQCIMMAGQKNGLKTAFEYILAGKRGR</sequence>
<accession>A0A6N2MWR0</accession>
<proteinExistence type="predicted"/>
<dbReference type="AlphaFoldDB" id="A0A6N2MWR0"/>
<evidence type="ECO:0000313" key="1">
    <source>
        <dbReference type="EMBL" id="VFU57729.1"/>
    </source>
</evidence>
<protein>
    <submittedName>
        <fullName evidence="1">Uncharacterized protein</fullName>
    </submittedName>
</protein>
<name>A0A6N2MWR0_SALVM</name>
<reference evidence="1" key="1">
    <citation type="submission" date="2019-03" db="EMBL/GenBank/DDBJ databases">
        <authorList>
            <person name="Mank J."/>
            <person name="Almeida P."/>
        </authorList>
    </citation>
    <scope>NUCLEOTIDE SEQUENCE</scope>
    <source>
        <strain evidence="1">78183</strain>
    </source>
</reference>
<dbReference type="EMBL" id="CAADRP010001963">
    <property type="protein sequence ID" value="VFU57729.1"/>
    <property type="molecule type" value="Genomic_DNA"/>
</dbReference>
<organism evidence="1">
    <name type="scientific">Salix viminalis</name>
    <name type="common">Common osier</name>
    <name type="synonym">Basket willow</name>
    <dbReference type="NCBI Taxonomy" id="40686"/>
    <lineage>
        <taxon>Eukaryota</taxon>
        <taxon>Viridiplantae</taxon>
        <taxon>Streptophyta</taxon>
        <taxon>Embryophyta</taxon>
        <taxon>Tracheophyta</taxon>
        <taxon>Spermatophyta</taxon>
        <taxon>Magnoliopsida</taxon>
        <taxon>eudicotyledons</taxon>
        <taxon>Gunneridae</taxon>
        <taxon>Pentapetalae</taxon>
        <taxon>rosids</taxon>
        <taxon>fabids</taxon>
        <taxon>Malpighiales</taxon>
        <taxon>Salicaceae</taxon>
        <taxon>Saliceae</taxon>
        <taxon>Salix</taxon>
    </lineage>
</organism>